<organism evidence="2">
    <name type="scientific">uncultured Quadrisphaera sp</name>
    <dbReference type="NCBI Taxonomy" id="904978"/>
    <lineage>
        <taxon>Bacteria</taxon>
        <taxon>Bacillati</taxon>
        <taxon>Actinomycetota</taxon>
        <taxon>Actinomycetes</taxon>
        <taxon>Kineosporiales</taxon>
        <taxon>Kineosporiaceae</taxon>
        <taxon>Quadrisphaera</taxon>
        <taxon>environmental samples</taxon>
    </lineage>
</organism>
<evidence type="ECO:0000313" key="2">
    <source>
        <dbReference type="EMBL" id="CAA9439094.1"/>
    </source>
</evidence>
<feature type="non-terminal residue" evidence="2">
    <location>
        <position position="1"/>
    </location>
</feature>
<name>A0A6J4QJK9_9ACTN</name>
<feature type="compositionally biased region" description="Low complexity" evidence="1">
    <location>
        <begin position="77"/>
        <end position="87"/>
    </location>
</feature>
<feature type="region of interest" description="Disordered" evidence="1">
    <location>
        <begin position="1"/>
        <end position="205"/>
    </location>
</feature>
<dbReference type="AlphaFoldDB" id="A0A6J4QJK9"/>
<feature type="compositionally biased region" description="Gly residues" evidence="1">
    <location>
        <begin position="20"/>
        <end position="31"/>
    </location>
</feature>
<feature type="compositionally biased region" description="Gly residues" evidence="1">
    <location>
        <begin position="169"/>
        <end position="178"/>
    </location>
</feature>
<feature type="compositionally biased region" description="Low complexity" evidence="1">
    <location>
        <begin position="9"/>
        <end position="19"/>
    </location>
</feature>
<feature type="non-terminal residue" evidence="2">
    <location>
        <position position="205"/>
    </location>
</feature>
<dbReference type="EMBL" id="CADCUY010000597">
    <property type="protein sequence ID" value="CAA9439094.1"/>
    <property type="molecule type" value="Genomic_DNA"/>
</dbReference>
<gene>
    <name evidence="2" type="ORF">AVDCRST_MAG35-3137</name>
</gene>
<evidence type="ECO:0000256" key="1">
    <source>
        <dbReference type="SAM" id="MobiDB-lite"/>
    </source>
</evidence>
<feature type="compositionally biased region" description="Basic residues" evidence="1">
    <location>
        <begin position="130"/>
        <end position="143"/>
    </location>
</feature>
<feature type="compositionally biased region" description="Basic residues" evidence="1">
    <location>
        <begin position="104"/>
        <end position="117"/>
    </location>
</feature>
<sequence>DRRARRRPAGGAALARLPRGPGGQPGRGVGAVRGAQLAGAPLRHRGAGPDRRVGGGRAARRLPRAGPRPAARRPAGRHLGAAPVAGARHGGGHRVGGGAGAAAHPRRVPGLHGRLRAGRLAAGQRAVVDRRRHLPRPQRPHRGRLPDGLRPGGHRRPPCGGVADRRGLLPGGVRGQRGGARRRAGRGAGGAEGPEPPARPGRTGL</sequence>
<proteinExistence type="predicted"/>
<accession>A0A6J4QJK9</accession>
<reference evidence="2" key="1">
    <citation type="submission" date="2020-02" db="EMBL/GenBank/DDBJ databases">
        <authorList>
            <person name="Meier V. D."/>
        </authorList>
    </citation>
    <scope>NUCLEOTIDE SEQUENCE</scope>
    <source>
        <strain evidence="2">AVDCRST_MAG35</strain>
    </source>
</reference>
<protein>
    <submittedName>
        <fullName evidence="2">Uncharacterized MFS-type transporter</fullName>
    </submittedName>
</protein>